<name>A0A370TRS2_9HELO</name>
<evidence type="ECO:0000256" key="1">
    <source>
        <dbReference type="SAM" id="MobiDB-lite"/>
    </source>
</evidence>
<dbReference type="RefSeq" id="XP_031870854.1">
    <property type="nucleotide sequence ID" value="XM_032014254.1"/>
</dbReference>
<feature type="compositionally biased region" description="Polar residues" evidence="1">
    <location>
        <begin position="347"/>
        <end position="359"/>
    </location>
</feature>
<evidence type="ECO:0000313" key="3">
    <source>
        <dbReference type="Proteomes" id="UP000254866"/>
    </source>
</evidence>
<feature type="compositionally biased region" description="Acidic residues" evidence="1">
    <location>
        <begin position="237"/>
        <end position="251"/>
    </location>
</feature>
<feature type="region of interest" description="Disordered" evidence="1">
    <location>
        <begin position="77"/>
        <end position="545"/>
    </location>
</feature>
<dbReference type="OrthoDB" id="5423493at2759"/>
<feature type="region of interest" description="Disordered" evidence="1">
    <location>
        <begin position="1"/>
        <end position="34"/>
    </location>
</feature>
<keyword evidence="3" id="KW-1185">Reference proteome</keyword>
<feature type="compositionally biased region" description="Polar residues" evidence="1">
    <location>
        <begin position="160"/>
        <end position="173"/>
    </location>
</feature>
<feature type="compositionally biased region" description="Basic residues" evidence="1">
    <location>
        <begin position="483"/>
        <end position="493"/>
    </location>
</feature>
<dbReference type="STRING" id="2656787.A0A370TRS2"/>
<reference evidence="2 3" key="1">
    <citation type="journal article" date="2018" name="IMA Fungus">
        <title>IMA Genome-F 9: Draft genome sequence of Annulohypoxylon stygium, Aspergillus mulundensis, Berkeleyomyces basicola (syn. Thielaviopsis basicola), Ceratocystis smalleyi, two Cercospora beticola strains, Coleophoma cylindrospora, Fusarium fracticaudum, Phialophora cf. hyalina, and Morchella septimelata.</title>
        <authorList>
            <person name="Wingfield B.D."/>
            <person name="Bills G.F."/>
            <person name="Dong Y."/>
            <person name="Huang W."/>
            <person name="Nel W.J."/>
            <person name="Swalarsk-Parry B.S."/>
            <person name="Vaghefi N."/>
            <person name="Wilken P.M."/>
            <person name="An Z."/>
            <person name="de Beer Z.W."/>
            <person name="De Vos L."/>
            <person name="Chen L."/>
            <person name="Duong T.A."/>
            <person name="Gao Y."/>
            <person name="Hammerbacher A."/>
            <person name="Kikkert J.R."/>
            <person name="Li Y."/>
            <person name="Li H."/>
            <person name="Li K."/>
            <person name="Li Q."/>
            <person name="Liu X."/>
            <person name="Ma X."/>
            <person name="Naidoo K."/>
            <person name="Pethybridge S.J."/>
            <person name="Sun J."/>
            <person name="Steenkamp E.T."/>
            <person name="van der Nest M.A."/>
            <person name="van Wyk S."/>
            <person name="Wingfield M.J."/>
            <person name="Xiong C."/>
            <person name="Yue Q."/>
            <person name="Zhang X."/>
        </authorList>
    </citation>
    <scope>NUCLEOTIDE SEQUENCE [LARGE SCALE GENOMIC DNA]</scope>
    <source>
        <strain evidence="2 3">BP 5553</strain>
    </source>
</reference>
<dbReference type="AlphaFoldDB" id="A0A370TRS2"/>
<proteinExistence type="predicted"/>
<feature type="region of interest" description="Disordered" evidence="1">
    <location>
        <begin position="50"/>
        <end position="69"/>
    </location>
</feature>
<protein>
    <submittedName>
        <fullName evidence="2">Uncharacterized protein</fullName>
    </submittedName>
</protein>
<comment type="caution">
    <text evidence="2">The sequence shown here is derived from an EMBL/GenBank/DDBJ whole genome shotgun (WGS) entry which is preliminary data.</text>
</comment>
<sequence length="582" mass="62689">MPRPKRTKVAPSAPAPRPRNSRRSGSRAPGLAFDDLYDISDPECVAATGVGNIKRNGQGTTRGNPQRGATQLDAQEFAQNEASSGARNIEESTHTTPDAQRVKNNAEMYADESSLELEVSRRELAPGTGTFRRTRHSSFLSHAAGRGRSNSVESNLEDNGLTSIGGKNSSGLTTGYRGRRSRQGSVTGRNPYGMASSSMGTPAHAGSALKLGNFRRRAREPSILGTARKERQPQPDSDLDDEEDFNPDDESTPLNLSKTKPVTSSPSMSGSNPRKRKLSAVQVPASCPTSQSPGDNQGAEMVPTSGSLSDDEEESGNRVPSSFQESPIPSVEARPVTPELMSPTMAPPQSTDASSSPELPSSIRRPVSRGRRPLRGRTPAPMTQDSPISSPPSLTHSPNRAYVKPKTTKAKKQAPPPSTYSTAQLQALLPRRRRHATRDPFDIPSSGDEVDTSGLASDDDELSHLNVRARSRRGVLSKTLGRGSKKAPKRKPAPKPTSKSIRRTYGSRANVTSDKENEGYDPDDSLAPLPADENGSPENSQELEARIGKELKSATRKFEEVDKWELEFEDVTASGSSPKNAR</sequence>
<accession>A0A370TRS2</accession>
<gene>
    <name evidence="2" type="ORF">BP5553_05631</name>
</gene>
<feature type="compositionally biased region" description="Polar residues" evidence="1">
    <location>
        <begin position="252"/>
        <end position="272"/>
    </location>
</feature>
<organism evidence="2 3">
    <name type="scientific">Venustampulla echinocandica</name>
    <dbReference type="NCBI Taxonomy" id="2656787"/>
    <lineage>
        <taxon>Eukaryota</taxon>
        <taxon>Fungi</taxon>
        <taxon>Dikarya</taxon>
        <taxon>Ascomycota</taxon>
        <taxon>Pezizomycotina</taxon>
        <taxon>Leotiomycetes</taxon>
        <taxon>Helotiales</taxon>
        <taxon>Pleuroascaceae</taxon>
        <taxon>Venustampulla</taxon>
    </lineage>
</organism>
<dbReference type="GeneID" id="43598480"/>
<dbReference type="Proteomes" id="UP000254866">
    <property type="component" value="Unassembled WGS sequence"/>
</dbReference>
<feature type="compositionally biased region" description="Polar residues" evidence="1">
    <location>
        <begin position="77"/>
        <end position="86"/>
    </location>
</feature>
<feature type="compositionally biased region" description="Polar residues" evidence="1">
    <location>
        <begin position="383"/>
        <end position="398"/>
    </location>
</feature>
<dbReference type="EMBL" id="NPIC01000003">
    <property type="protein sequence ID" value="RDL38198.1"/>
    <property type="molecule type" value="Genomic_DNA"/>
</dbReference>
<feature type="compositionally biased region" description="Polar residues" evidence="1">
    <location>
        <begin position="55"/>
        <end position="69"/>
    </location>
</feature>
<feature type="compositionally biased region" description="Polar residues" evidence="1">
    <location>
        <begin position="318"/>
        <end position="327"/>
    </location>
</feature>
<evidence type="ECO:0000313" key="2">
    <source>
        <dbReference type="EMBL" id="RDL38198.1"/>
    </source>
</evidence>
<feature type="compositionally biased region" description="Basic residues" evidence="1">
    <location>
        <begin position="366"/>
        <end position="375"/>
    </location>
</feature>